<gene>
    <name evidence="1" type="ORF">NIES46_24120</name>
</gene>
<organism evidence="1 2">
    <name type="scientific">Limnospira platensis NIES-46</name>
    <dbReference type="NCBI Taxonomy" id="1236695"/>
    <lineage>
        <taxon>Bacteria</taxon>
        <taxon>Bacillati</taxon>
        <taxon>Cyanobacteriota</taxon>
        <taxon>Cyanophyceae</taxon>
        <taxon>Oscillatoriophycideae</taxon>
        <taxon>Oscillatoriales</taxon>
        <taxon>Sirenicapillariaceae</taxon>
        <taxon>Limnospira</taxon>
    </lineage>
</organism>
<proteinExistence type="predicted"/>
<reference evidence="1 2" key="1">
    <citation type="journal article" date="2019" name="J Genomics">
        <title>The Draft Genome of a Hydrogen-producing Cyanobacterium, Arthrospira platensis NIES-46.</title>
        <authorList>
            <person name="Suzuki S."/>
            <person name="Yamaguchi H."/>
            <person name="Kawachi M."/>
        </authorList>
    </citation>
    <scope>NUCLEOTIDE SEQUENCE [LARGE SCALE GENOMIC DNA]</scope>
    <source>
        <strain evidence="1 2">NIES-46</strain>
    </source>
</reference>
<sequence length="67" mass="7529">MSPVKLLPGALSEIIASVTETRSLTKADRYGLMAAVLDESLEKEELRVIDRLLYSIRRGRVQLVDEI</sequence>
<dbReference type="RefSeq" id="WP_006619387.1">
    <property type="nucleotide sequence ID" value="NZ_BIMW01000094.1"/>
</dbReference>
<name>A0A5M3T647_LIMPL</name>
<dbReference type="GeneID" id="301683257"/>
<evidence type="ECO:0000313" key="1">
    <source>
        <dbReference type="EMBL" id="GCE94357.1"/>
    </source>
</evidence>
<protein>
    <submittedName>
        <fullName evidence="1">Uncharacterized protein</fullName>
    </submittedName>
</protein>
<keyword evidence="2" id="KW-1185">Reference proteome</keyword>
<comment type="caution">
    <text evidence="1">The sequence shown here is derived from an EMBL/GenBank/DDBJ whole genome shotgun (WGS) entry which is preliminary data.</text>
</comment>
<dbReference type="EMBL" id="BIMW01000094">
    <property type="protein sequence ID" value="GCE94357.1"/>
    <property type="molecule type" value="Genomic_DNA"/>
</dbReference>
<evidence type="ECO:0000313" key="2">
    <source>
        <dbReference type="Proteomes" id="UP000326169"/>
    </source>
</evidence>
<accession>A0A5M3T647</accession>
<dbReference type="Proteomes" id="UP000326169">
    <property type="component" value="Unassembled WGS sequence"/>
</dbReference>